<reference evidence="4 5" key="1">
    <citation type="journal article" date="2016" name="Genome Announc.">
        <title>Draft Whole-Genome Sequence of Trichoderma gamsii T6085, a Promising Biocontrol Agent of Fusarium Head Blight on Wheat.</title>
        <authorList>
            <person name="Baroncelli R."/>
            <person name="Zapparata A."/>
            <person name="Piaggeschi G."/>
            <person name="Sarrocco S."/>
            <person name="Vannacci G."/>
        </authorList>
    </citation>
    <scope>NUCLEOTIDE SEQUENCE [LARGE SCALE GENOMIC DNA]</scope>
    <source>
        <strain evidence="4 5">T6085</strain>
    </source>
</reference>
<feature type="transmembrane region" description="Helical" evidence="2">
    <location>
        <begin position="46"/>
        <end position="67"/>
    </location>
</feature>
<dbReference type="STRING" id="398673.A0A0W7VY80"/>
<feature type="region of interest" description="Disordered" evidence="1">
    <location>
        <begin position="161"/>
        <end position="191"/>
    </location>
</feature>
<evidence type="ECO:0000313" key="5">
    <source>
        <dbReference type="Proteomes" id="UP000054821"/>
    </source>
</evidence>
<keyword evidence="2" id="KW-1133">Transmembrane helix</keyword>
<reference evidence="4" key="3">
    <citation type="submission" date="2017-08" db="EMBL/GenBank/DDBJ databases">
        <title>Trichoderma gamsii strain T6085, whole genome shotgun sequencing project.</title>
        <authorList>
            <person name="Baroncelli R."/>
        </authorList>
    </citation>
    <scope>NUCLEOTIDE SEQUENCE</scope>
    <source>
        <strain evidence="4">T6085</strain>
    </source>
</reference>
<feature type="region of interest" description="Disordered" evidence="1">
    <location>
        <begin position="263"/>
        <end position="291"/>
    </location>
</feature>
<protein>
    <submittedName>
        <fullName evidence="3">Uncharacterized protein</fullName>
    </submittedName>
</protein>
<dbReference type="Proteomes" id="UP000236546">
    <property type="component" value="Unassembled WGS sequence"/>
</dbReference>
<keyword evidence="2" id="KW-0472">Membrane</keyword>
<dbReference type="GeneID" id="29982570"/>
<dbReference type="AlphaFoldDB" id="A0A0W7VY80"/>
<name>A0A0W7VY80_9HYPO</name>
<feature type="compositionally biased region" description="Polar residues" evidence="1">
    <location>
        <begin position="224"/>
        <end position="236"/>
    </location>
</feature>
<sequence>MPRLISIALGALTFIATTATLCTQIAISVSVPQSSPGRTTSSVAAAFEAAILVLLAWLVATDILPALPGRSKPLRNILYGLKISACVIATVTSIVALVYLAQADGADNQHLLVGASITFALAITCQIVYTIHQFFSNSDGSKDVENGRSRKVNLKTIRYSQTMPITEETNHTEQLESQGNRSRSNSADCKSMAETVASSVTYVSHSIRSVSSKTKMRSSKEGTRSMSMDSTANRSTMGDDAFDSWDTSTVDVHNREAVMEISTPTQSKPRGLETIPASPVASRSPSPQSFVELEPPRIQTRRRSRSYSPVSIRRELRDLPGANSNEAHIHPLFRSDSPDPHPFATPGTIVMAAPDAGRVLSRQSSNISLNRLRSDSLPIAPPNLNRNDGFDSRSLRTYGSELDLSKHAHGDMDMVPPAPEWLRREI</sequence>
<dbReference type="EMBL" id="MTYH01000013">
    <property type="protein sequence ID" value="PNP47588.1"/>
    <property type="molecule type" value="Genomic_DNA"/>
</dbReference>
<evidence type="ECO:0000256" key="2">
    <source>
        <dbReference type="SAM" id="Phobius"/>
    </source>
</evidence>
<comment type="caution">
    <text evidence="3">The sequence shown here is derived from an EMBL/GenBank/DDBJ whole genome shotgun (WGS) entry which is preliminary data.</text>
</comment>
<reference evidence="3 6" key="2">
    <citation type="submission" date="2017-02" db="EMBL/GenBank/DDBJ databases">
        <title>Genomes of Trichoderma spp. with biocontrol activity.</title>
        <authorList>
            <person name="Gardiner D."/>
            <person name="Kazan K."/>
            <person name="Vos C."/>
            <person name="Harvey P."/>
        </authorList>
    </citation>
    <scope>NUCLEOTIDE SEQUENCE [LARGE SCALE GENOMIC DNA]</scope>
    <source>
        <strain evidence="3 6">A5MH</strain>
    </source>
</reference>
<accession>A0A0W7VY80</accession>
<keyword evidence="5" id="KW-1185">Reference proteome</keyword>
<feature type="compositionally biased region" description="Polar residues" evidence="1">
    <location>
        <begin position="175"/>
        <end position="188"/>
    </location>
</feature>
<evidence type="ECO:0000313" key="6">
    <source>
        <dbReference type="Proteomes" id="UP000236546"/>
    </source>
</evidence>
<feature type="compositionally biased region" description="Low complexity" evidence="1">
    <location>
        <begin position="276"/>
        <end position="289"/>
    </location>
</feature>
<feature type="transmembrane region" description="Helical" evidence="2">
    <location>
        <begin position="79"/>
        <end position="99"/>
    </location>
</feature>
<organism evidence="3 6">
    <name type="scientific">Trichoderma gamsii</name>
    <dbReference type="NCBI Taxonomy" id="398673"/>
    <lineage>
        <taxon>Eukaryota</taxon>
        <taxon>Fungi</taxon>
        <taxon>Dikarya</taxon>
        <taxon>Ascomycota</taxon>
        <taxon>Pezizomycotina</taxon>
        <taxon>Sordariomycetes</taxon>
        <taxon>Hypocreomycetidae</taxon>
        <taxon>Hypocreales</taxon>
        <taxon>Hypocreaceae</taxon>
        <taxon>Trichoderma</taxon>
    </lineage>
</organism>
<dbReference type="RefSeq" id="XP_018664405.1">
    <property type="nucleotide sequence ID" value="XM_018802487.1"/>
</dbReference>
<dbReference type="Proteomes" id="UP000054821">
    <property type="component" value="Unassembled WGS sequence"/>
</dbReference>
<keyword evidence="2" id="KW-0812">Transmembrane</keyword>
<evidence type="ECO:0000313" key="3">
    <source>
        <dbReference type="EMBL" id="PNP47588.1"/>
    </source>
</evidence>
<feature type="transmembrane region" description="Helical" evidence="2">
    <location>
        <begin position="111"/>
        <end position="132"/>
    </location>
</feature>
<dbReference type="EMBL" id="JPDN02000008">
    <property type="protein sequence ID" value="PON27991.1"/>
    <property type="molecule type" value="Genomic_DNA"/>
</dbReference>
<evidence type="ECO:0000256" key="1">
    <source>
        <dbReference type="SAM" id="MobiDB-lite"/>
    </source>
</evidence>
<dbReference type="OrthoDB" id="5431149at2759"/>
<evidence type="ECO:0000313" key="4">
    <source>
        <dbReference type="EMBL" id="PON27991.1"/>
    </source>
</evidence>
<proteinExistence type="predicted"/>
<feature type="region of interest" description="Disordered" evidence="1">
    <location>
        <begin position="207"/>
        <end position="242"/>
    </location>
</feature>
<gene>
    <name evidence="4" type="ORF">TGAM01_v203128</name>
    <name evidence="3" type="ORF">TGAMA5MH_01410</name>
</gene>